<dbReference type="RefSeq" id="WP_008668022.1">
    <property type="nucleotide sequence ID" value="NZ_ANOF01000109.1"/>
</dbReference>
<gene>
    <name evidence="3" type="ORF">RESH_03441</name>
</gene>
<dbReference type="InterPro" id="IPR010985">
    <property type="entry name" value="Ribbon_hlx_hlx"/>
</dbReference>
<evidence type="ECO:0000256" key="1">
    <source>
        <dbReference type="ARBA" id="ARBA00022649"/>
    </source>
</evidence>
<evidence type="ECO:0000313" key="4">
    <source>
        <dbReference type="Proteomes" id="UP000011996"/>
    </source>
</evidence>
<dbReference type="Gene3D" id="1.20.5.780">
    <property type="entry name" value="Single helix bin"/>
    <property type="match status" value="1"/>
</dbReference>
<keyword evidence="1" id="KW-1277">Toxin-antitoxin system</keyword>
<comment type="similarity">
    <text evidence="2">Belongs to the TacA antitoxin family.</text>
</comment>
<comment type="caution">
    <text evidence="3">The sequence shown here is derived from an EMBL/GenBank/DDBJ whole genome shotgun (WGS) entry which is preliminary data.</text>
</comment>
<sequence length="131" mass="14551">MLAVSASASVVRESDNAYQSSSNAERLLPTCFNLYRYRGQNQMHKTSSLMVHLDEESNAMLTAAAELRRISVSDYVRSVVVGQAERELATAESHTIGMTSDEQLEFWNAFSKPPKLTKAQEDLGTMMRGDS</sequence>
<protein>
    <recommendedName>
        <fullName evidence="5">Protein containing DUF1778</fullName>
    </recommendedName>
</protein>
<evidence type="ECO:0000313" key="3">
    <source>
        <dbReference type="EMBL" id="EMI25984.1"/>
    </source>
</evidence>
<evidence type="ECO:0008006" key="5">
    <source>
        <dbReference type="Google" id="ProtNLM"/>
    </source>
</evidence>
<dbReference type="GO" id="GO:0006355">
    <property type="term" value="P:regulation of DNA-templated transcription"/>
    <property type="evidence" value="ECO:0007669"/>
    <property type="project" value="InterPro"/>
</dbReference>
<dbReference type="Proteomes" id="UP000011996">
    <property type="component" value="Unassembled WGS sequence"/>
</dbReference>
<dbReference type="InterPro" id="IPR014795">
    <property type="entry name" value="TacA_1-like"/>
</dbReference>
<reference evidence="3 4" key="1">
    <citation type="journal article" date="2013" name="Mar. Genomics">
        <title>Expression of sulfatases in Rhodopirellula baltica and the diversity of sulfatases in the genus Rhodopirellula.</title>
        <authorList>
            <person name="Wegner C.E."/>
            <person name="Richter-Heitmann T."/>
            <person name="Klindworth A."/>
            <person name="Klockow C."/>
            <person name="Richter M."/>
            <person name="Achstetter T."/>
            <person name="Glockner F.O."/>
            <person name="Harder J."/>
        </authorList>
    </citation>
    <scope>NUCLEOTIDE SEQUENCE [LARGE SCALE GENOMIC DNA]</scope>
    <source>
        <strain evidence="3 4">SH398</strain>
    </source>
</reference>
<proteinExistence type="inferred from homology"/>
<organism evidence="3 4">
    <name type="scientific">Rhodopirellula europaea SH398</name>
    <dbReference type="NCBI Taxonomy" id="1263868"/>
    <lineage>
        <taxon>Bacteria</taxon>
        <taxon>Pseudomonadati</taxon>
        <taxon>Planctomycetota</taxon>
        <taxon>Planctomycetia</taxon>
        <taxon>Pirellulales</taxon>
        <taxon>Pirellulaceae</taxon>
        <taxon>Rhodopirellula</taxon>
    </lineage>
</organism>
<evidence type="ECO:0000256" key="2">
    <source>
        <dbReference type="ARBA" id="ARBA00049988"/>
    </source>
</evidence>
<dbReference type="AlphaFoldDB" id="M5SIF9"/>
<dbReference type="SUPFAM" id="SSF47598">
    <property type="entry name" value="Ribbon-helix-helix"/>
    <property type="match status" value="1"/>
</dbReference>
<dbReference type="Pfam" id="PF08681">
    <property type="entry name" value="TacA1"/>
    <property type="match status" value="1"/>
</dbReference>
<name>M5SIF9_9BACT</name>
<dbReference type="EMBL" id="ANOF01000109">
    <property type="protein sequence ID" value="EMI25984.1"/>
    <property type="molecule type" value="Genomic_DNA"/>
</dbReference>
<accession>M5SIF9</accession>
<dbReference type="PATRIC" id="fig|1263868.3.peg.3710"/>